<dbReference type="PANTHER" id="PTHR43252:SF2">
    <property type="entry name" value="TRANSCRIPTION REGULATOR, PADR-LIKE FAMILY"/>
    <property type="match status" value="1"/>
</dbReference>
<protein>
    <recommendedName>
        <fullName evidence="1">Transcription regulator PadR N-terminal domain-containing protein</fullName>
    </recommendedName>
</protein>
<dbReference type="Proteomes" id="UP000430146">
    <property type="component" value="Unassembled WGS sequence"/>
</dbReference>
<dbReference type="Pfam" id="PF03551">
    <property type="entry name" value="PadR"/>
    <property type="match status" value="1"/>
</dbReference>
<accession>A0A5S9NGC9</accession>
<evidence type="ECO:0000259" key="1">
    <source>
        <dbReference type="Pfam" id="PF03551"/>
    </source>
</evidence>
<dbReference type="PANTHER" id="PTHR43252">
    <property type="entry name" value="TRANSCRIPTIONAL REGULATOR YQJI"/>
    <property type="match status" value="1"/>
</dbReference>
<evidence type="ECO:0000313" key="3">
    <source>
        <dbReference type="Proteomes" id="UP000430146"/>
    </source>
</evidence>
<dbReference type="InterPro" id="IPR036390">
    <property type="entry name" value="WH_DNA-bd_sf"/>
</dbReference>
<keyword evidence="3" id="KW-1185">Reference proteome</keyword>
<dbReference type="AlphaFoldDB" id="A0A5S9NGC9"/>
<dbReference type="InterPro" id="IPR005149">
    <property type="entry name" value="Tscrpt_reg_PadR_N"/>
</dbReference>
<reference evidence="2 3" key="1">
    <citation type="submission" date="2019-11" db="EMBL/GenBank/DDBJ databases">
        <authorList>
            <person name="Holert J."/>
        </authorList>
    </citation>
    <scope>NUCLEOTIDE SEQUENCE [LARGE SCALE GENOMIC DNA]</scope>
    <source>
        <strain evidence="2">BC8_1</strain>
    </source>
</reference>
<dbReference type="SUPFAM" id="SSF46785">
    <property type="entry name" value="Winged helix' DNA-binding domain"/>
    <property type="match status" value="1"/>
</dbReference>
<feature type="domain" description="Transcription regulator PadR N-terminal" evidence="1">
    <location>
        <begin position="21"/>
        <end position="98"/>
    </location>
</feature>
<proteinExistence type="predicted"/>
<organism evidence="2 3">
    <name type="scientific">Mycolicibacterium vanbaalenii</name>
    <name type="common">Mycobacterium vanbaalenii</name>
    <dbReference type="NCBI Taxonomy" id="110539"/>
    <lineage>
        <taxon>Bacteria</taxon>
        <taxon>Bacillati</taxon>
        <taxon>Actinomycetota</taxon>
        <taxon>Actinomycetes</taxon>
        <taxon>Mycobacteriales</taxon>
        <taxon>Mycobacteriaceae</taxon>
        <taxon>Mycolicibacterium</taxon>
    </lineage>
</organism>
<gene>
    <name evidence="2" type="ORF">AELLOGFF_02542</name>
</gene>
<evidence type="ECO:0000313" key="2">
    <source>
        <dbReference type="EMBL" id="CAA0089386.1"/>
    </source>
</evidence>
<name>A0A5S9NGC9_MYCVN</name>
<dbReference type="RefSeq" id="WP_159228882.1">
    <property type="nucleotide sequence ID" value="NZ_CACSIP010000002.1"/>
</dbReference>
<sequence>MSEAAPEADDHPSLNPNGWTVLGIVSYSKELSGYQVKKWADFGPGFFNLSPSFSQVYTELKRLEKLGLVSSRDALPDETNARNRRLYRITAAGERALAGWSQNAPVERPVLKHPMLMRVMLGHFNQPEILKSMLVEHIERADLQSRQAAHYAQFAANDPYFAYVWVALRWSERYYAAERTLAIELLKDIDLAAERYSKPTALPEWFEAPMFSDRVDDDSDVPPNAGRIR</sequence>
<dbReference type="OrthoDB" id="3746369at2"/>
<dbReference type="EMBL" id="CACSIP010000002">
    <property type="protein sequence ID" value="CAA0089386.1"/>
    <property type="molecule type" value="Genomic_DNA"/>
</dbReference>
<dbReference type="Gene3D" id="1.10.10.10">
    <property type="entry name" value="Winged helix-like DNA-binding domain superfamily/Winged helix DNA-binding domain"/>
    <property type="match status" value="1"/>
</dbReference>
<dbReference type="InterPro" id="IPR036388">
    <property type="entry name" value="WH-like_DNA-bd_sf"/>
</dbReference>